<keyword evidence="3" id="KW-1185">Reference proteome</keyword>
<evidence type="ECO:0000313" key="3">
    <source>
        <dbReference type="Proteomes" id="UP000005711"/>
    </source>
</evidence>
<dbReference type="PANTHER" id="PTHR43031">
    <property type="entry name" value="FAD-DEPENDENT OXIDOREDUCTASE"/>
    <property type="match status" value="1"/>
</dbReference>
<gene>
    <name evidence="2" type="ORF">HMPREF0628_0529</name>
</gene>
<dbReference type="PROSITE" id="PS50206">
    <property type="entry name" value="RHODANESE_3"/>
    <property type="match status" value="1"/>
</dbReference>
<name>D1VUM8_9FIRM</name>
<dbReference type="Gene3D" id="3.40.250.10">
    <property type="entry name" value="Rhodanese-like domain"/>
    <property type="match status" value="1"/>
</dbReference>
<dbReference type="InterPro" id="IPR036873">
    <property type="entry name" value="Rhodanese-like_dom_sf"/>
</dbReference>
<dbReference type="SUPFAM" id="SSF52821">
    <property type="entry name" value="Rhodanese/Cell cycle control phosphatase"/>
    <property type="match status" value="1"/>
</dbReference>
<dbReference type="CDD" id="cd00158">
    <property type="entry name" value="RHOD"/>
    <property type="match status" value="1"/>
</dbReference>
<proteinExistence type="predicted"/>
<comment type="caution">
    <text evidence="2">The sequence shown here is derived from an EMBL/GenBank/DDBJ whole genome shotgun (WGS) entry which is preliminary data.</text>
</comment>
<feature type="domain" description="Rhodanese" evidence="1">
    <location>
        <begin position="11"/>
        <end position="96"/>
    </location>
</feature>
<sequence length="96" mass="11161">MEKMDVNEIEKIEKPYILDVREKFELLETGTIKGAHHIPMMQVFESLNKIPKDKKIYVLCRSGRRSEMVCQELSELGYDTVNLEGGIINYKGKLEK</sequence>
<evidence type="ECO:0000313" key="2">
    <source>
        <dbReference type="EMBL" id="EFA89732.1"/>
    </source>
</evidence>
<evidence type="ECO:0000259" key="1">
    <source>
        <dbReference type="PROSITE" id="PS50206"/>
    </source>
</evidence>
<organism evidence="2 3">
    <name type="scientific">Peptoniphilus lacrimalis 315-B</name>
    <dbReference type="NCBI Taxonomy" id="596330"/>
    <lineage>
        <taxon>Bacteria</taxon>
        <taxon>Bacillati</taxon>
        <taxon>Bacillota</taxon>
        <taxon>Tissierellia</taxon>
        <taxon>Tissierellales</taxon>
        <taxon>Peptoniphilaceae</taxon>
        <taxon>Peptoniphilus</taxon>
    </lineage>
</organism>
<accession>D1VUM8</accession>
<dbReference type="Pfam" id="PF00581">
    <property type="entry name" value="Rhodanese"/>
    <property type="match status" value="1"/>
</dbReference>
<dbReference type="InterPro" id="IPR001763">
    <property type="entry name" value="Rhodanese-like_dom"/>
</dbReference>
<dbReference type="SMART" id="SM00450">
    <property type="entry name" value="RHOD"/>
    <property type="match status" value="1"/>
</dbReference>
<dbReference type="InterPro" id="IPR050229">
    <property type="entry name" value="GlpE_sulfurtransferase"/>
</dbReference>
<dbReference type="Proteomes" id="UP000005711">
    <property type="component" value="Unassembled WGS sequence"/>
</dbReference>
<dbReference type="RefSeq" id="WP_004825426.1">
    <property type="nucleotide sequence ID" value="NZ_ADDO01000057.1"/>
</dbReference>
<dbReference type="EMBL" id="ADDO01000057">
    <property type="protein sequence ID" value="EFA89732.1"/>
    <property type="molecule type" value="Genomic_DNA"/>
</dbReference>
<dbReference type="PANTHER" id="PTHR43031:SF1">
    <property type="entry name" value="PYRIDINE NUCLEOTIDE-DISULPHIDE OXIDOREDUCTASE"/>
    <property type="match status" value="1"/>
</dbReference>
<protein>
    <submittedName>
        <fullName evidence="2">Rhodanese-like protein</fullName>
    </submittedName>
</protein>
<dbReference type="AlphaFoldDB" id="D1VUM8"/>
<reference evidence="2 3" key="1">
    <citation type="submission" date="2009-12" db="EMBL/GenBank/DDBJ databases">
        <title>Genome Sequence of Peptoniphilus lacrimalis 315-B.</title>
        <authorList>
            <person name="Durkin A.S."/>
            <person name="Madupu R."/>
            <person name="Torralba M."/>
            <person name="Methe B."/>
            <person name="Sutton G."/>
            <person name="Strausberg R.L."/>
            <person name="Nelson K.E."/>
        </authorList>
    </citation>
    <scope>NUCLEOTIDE SEQUENCE [LARGE SCALE GENOMIC DNA]</scope>
    <source>
        <strain evidence="2 3">315-B</strain>
    </source>
</reference>
<dbReference type="eggNOG" id="COG0607">
    <property type="taxonomic scope" value="Bacteria"/>
</dbReference>